<keyword evidence="14" id="KW-0349">Heme</keyword>
<evidence type="ECO:0000256" key="3">
    <source>
        <dbReference type="ARBA" id="ARBA00004613"/>
    </source>
</evidence>
<feature type="chain" id="PRO_5047484508" description="CFEM domain-containing protein" evidence="17">
    <location>
        <begin position="25"/>
        <end position="515"/>
    </location>
</feature>
<gene>
    <name evidence="19" type="ORF">SUNI508_07595</name>
</gene>
<keyword evidence="6" id="KW-0336">GPI-anchor</keyword>
<feature type="domain" description="CFEM" evidence="18">
    <location>
        <begin position="13"/>
        <end position="123"/>
    </location>
</feature>
<evidence type="ECO:0000256" key="11">
    <source>
        <dbReference type="ARBA" id="ARBA00023157"/>
    </source>
</evidence>
<evidence type="ECO:0000256" key="5">
    <source>
        <dbReference type="ARBA" id="ARBA00022525"/>
    </source>
</evidence>
<reference evidence="19 20" key="1">
    <citation type="journal article" date="2024" name="J. Plant Pathol.">
        <title>Sequence and assembly of the genome of Seiridium unicorne, isolate CBS 538.82, causal agent of cypress canker disease.</title>
        <authorList>
            <person name="Scali E."/>
            <person name="Rocca G.D."/>
            <person name="Danti R."/>
            <person name="Garbelotto M."/>
            <person name="Barberini S."/>
            <person name="Baroncelli R."/>
            <person name="Emiliani G."/>
        </authorList>
    </citation>
    <scope>NUCLEOTIDE SEQUENCE [LARGE SCALE GENOMIC DNA]</scope>
    <source>
        <strain evidence="19 20">BM-138-508</strain>
    </source>
</reference>
<feature type="disulfide bond" evidence="14">
    <location>
        <begin position="42"/>
        <end position="82"/>
    </location>
</feature>
<keyword evidence="10 16" id="KW-0472">Membrane</keyword>
<evidence type="ECO:0000256" key="2">
    <source>
        <dbReference type="ARBA" id="ARBA00004589"/>
    </source>
</evidence>
<evidence type="ECO:0000256" key="13">
    <source>
        <dbReference type="ARBA" id="ARBA00038359"/>
    </source>
</evidence>
<feature type="signal peptide" evidence="17">
    <location>
        <begin position="1"/>
        <end position="24"/>
    </location>
</feature>
<evidence type="ECO:0000313" key="20">
    <source>
        <dbReference type="Proteomes" id="UP001408356"/>
    </source>
</evidence>
<evidence type="ECO:0000256" key="7">
    <source>
        <dbReference type="ARBA" id="ARBA00022692"/>
    </source>
</evidence>
<evidence type="ECO:0000256" key="9">
    <source>
        <dbReference type="ARBA" id="ARBA00022989"/>
    </source>
</evidence>
<organism evidence="19 20">
    <name type="scientific">Seiridium unicorne</name>
    <dbReference type="NCBI Taxonomy" id="138068"/>
    <lineage>
        <taxon>Eukaryota</taxon>
        <taxon>Fungi</taxon>
        <taxon>Dikarya</taxon>
        <taxon>Ascomycota</taxon>
        <taxon>Pezizomycotina</taxon>
        <taxon>Sordariomycetes</taxon>
        <taxon>Xylariomycetidae</taxon>
        <taxon>Amphisphaeriales</taxon>
        <taxon>Sporocadaceae</taxon>
        <taxon>Seiridium</taxon>
    </lineage>
</organism>
<evidence type="ECO:0000256" key="12">
    <source>
        <dbReference type="ARBA" id="ARBA00023288"/>
    </source>
</evidence>
<evidence type="ECO:0000256" key="8">
    <source>
        <dbReference type="ARBA" id="ARBA00022729"/>
    </source>
</evidence>
<keyword evidence="12" id="KW-0449">Lipoprotein</keyword>
<feature type="disulfide bond" evidence="14">
    <location>
        <begin position="46"/>
        <end position="77"/>
    </location>
</feature>
<name>A0ABR2UVW6_9PEZI</name>
<dbReference type="Proteomes" id="UP001408356">
    <property type="component" value="Unassembled WGS sequence"/>
</dbReference>
<keyword evidence="11 14" id="KW-1015">Disulfide bond</keyword>
<feature type="region of interest" description="Disordered" evidence="15">
    <location>
        <begin position="405"/>
        <end position="428"/>
    </location>
</feature>
<dbReference type="InterPro" id="IPR049326">
    <property type="entry name" value="Rhodopsin_dom_fungi"/>
</dbReference>
<evidence type="ECO:0000256" key="4">
    <source>
        <dbReference type="ARBA" id="ARBA00010031"/>
    </source>
</evidence>
<feature type="transmembrane region" description="Helical" evidence="16">
    <location>
        <begin position="142"/>
        <end position="166"/>
    </location>
</feature>
<feature type="compositionally biased region" description="Polar residues" evidence="15">
    <location>
        <begin position="405"/>
        <end position="426"/>
    </location>
</feature>
<evidence type="ECO:0000256" key="17">
    <source>
        <dbReference type="SAM" id="SignalP"/>
    </source>
</evidence>
<keyword evidence="14" id="KW-0479">Metal-binding</keyword>
<evidence type="ECO:0000256" key="6">
    <source>
        <dbReference type="ARBA" id="ARBA00022622"/>
    </source>
</evidence>
<comment type="similarity">
    <text evidence="4">Belongs to the RBT5 family.</text>
</comment>
<feature type="disulfide bond" evidence="14">
    <location>
        <begin position="56"/>
        <end position="63"/>
    </location>
</feature>
<evidence type="ECO:0000313" key="19">
    <source>
        <dbReference type="EMBL" id="KAK9418823.1"/>
    </source>
</evidence>
<dbReference type="EMBL" id="JARVKF010000342">
    <property type="protein sequence ID" value="KAK9418823.1"/>
    <property type="molecule type" value="Genomic_DNA"/>
</dbReference>
<accession>A0ABR2UVW6</accession>
<dbReference type="InterPro" id="IPR008427">
    <property type="entry name" value="Extracellular_membr_CFEM_dom"/>
</dbReference>
<evidence type="ECO:0000256" key="16">
    <source>
        <dbReference type="SAM" id="Phobius"/>
    </source>
</evidence>
<dbReference type="Pfam" id="PF20684">
    <property type="entry name" value="Fung_rhodopsin"/>
    <property type="match status" value="1"/>
</dbReference>
<feature type="transmembrane region" description="Helical" evidence="16">
    <location>
        <begin position="339"/>
        <end position="359"/>
    </location>
</feature>
<comment type="similarity">
    <text evidence="13">Belongs to the SAT4 family.</text>
</comment>
<feature type="transmembrane region" description="Helical" evidence="16">
    <location>
        <begin position="222"/>
        <end position="244"/>
    </location>
</feature>
<evidence type="ECO:0000256" key="15">
    <source>
        <dbReference type="SAM" id="MobiDB-lite"/>
    </source>
</evidence>
<keyword evidence="5" id="KW-0964">Secreted</keyword>
<evidence type="ECO:0000259" key="18">
    <source>
        <dbReference type="PROSITE" id="PS52012"/>
    </source>
</evidence>
<dbReference type="Pfam" id="PF05730">
    <property type="entry name" value="CFEM"/>
    <property type="match status" value="1"/>
</dbReference>
<feature type="compositionally biased region" description="Pro residues" evidence="15">
    <location>
        <begin position="502"/>
        <end position="515"/>
    </location>
</feature>
<comment type="caution">
    <text evidence="19">The sequence shown here is derived from an EMBL/GenBank/DDBJ whole genome shotgun (WGS) entry which is preliminary data.</text>
</comment>
<keyword evidence="6" id="KW-0325">Glycoprotein</keyword>
<feature type="binding site" description="axial binding residue" evidence="14">
    <location>
        <position position="60"/>
    </location>
    <ligand>
        <name>heme</name>
        <dbReference type="ChEBI" id="CHEBI:30413"/>
    </ligand>
    <ligandPart>
        <name>Fe</name>
        <dbReference type="ChEBI" id="CHEBI:18248"/>
    </ligandPart>
</feature>
<feature type="region of interest" description="Disordered" evidence="15">
    <location>
        <begin position="482"/>
        <end position="515"/>
    </location>
</feature>
<keyword evidence="20" id="KW-1185">Reference proteome</keyword>
<proteinExistence type="inferred from homology"/>
<keyword evidence="9 16" id="KW-1133">Transmembrane helix</keyword>
<evidence type="ECO:0000256" key="14">
    <source>
        <dbReference type="PROSITE-ProRule" id="PRU01356"/>
    </source>
</evidence>
<keyword evidence="7 16" id="KW-0812">Transmembrane</keyword>
<dbReference type="PANTHER" id="PTHR33048:SF143">
    <property type="entry name" value="EXTRACELLULAR MEMBRANE PROTEIN CFEM DOMAIN-CONTAINING PROTEIN-RELATED"/>
    <property type="match status" value="1"/>
</dbReference>
<protein>
    <recommendedName>
        <fullName evidence="18">CFEM domain-containing protein</fullName>
    </recommendedName>
</protein>
<dbReference type="PROSITE" id="PS52012">
    <property type="entry name" value="CFEM"/>
    <property type="match status" value="1"/>
</dbReference>
<dbReference type="InterPro" id="IPR052337">
    <property type="entry name" value="SAT4-like"/>
</dbReference>
<evidence type="ECO:0000256" key="1">
    <source>
        <dbReference type="ARBA" id="ARBA00004141"/>
    </source>
</evidence>
<feature type="transmembrane region" description="Helical" evidence="16">
    <location>
        <begin position="264"/>
        <end position="284"/>
    </location>
</feature>
<evidence type="ECO:0000256" key="10">
    <source>
        <dbReference type="ARBA" id="ARBA00023136"/>
    </source>
</evidence>
<feature type="transmembrane region" description="Helical" evidence="16">
    <location>
        <begin position="186"/>
        <end position="210"/>
    </location>
</feature>
<dbReference type="PANTHER" id="PTHR33048">
    <property type="entry name" value="PTH11-LIKE INTEGRAL MEMBRANE PROTEIN (AFU_ORTHOLOGUE AFUA_5G11245)"/>
    <property type="match status" value="1"/>
</dbReference>
<comment type="subcellular location">
    <subcellularLocation>
        <location evidence="2">Membrane</location>
        <topology evidence="2">Lipid-anchor</topology>
        <topology evidence="2">GPI-anchor</topology>
    </subcellularLocation>
    <subcellularLocation>
        <location evidence="1">Membrane</location>
        <topology evidence="1">Multi-pass membrane protein</topology>
    </subcellularLocation>
    <subcellularLocation>
        <location evidence="3">Secreted</location>
    </subcellularLocation>
</comment>
<keyword evidence="14" id="KW-0408">Iron</keyword>
<feature type="transmembrane region" description="Helical" evidence="16">
    <location>
        <begin position="305"/>
        <end position="327"/>
    </location>
</feature>
<sequence length="515" mass="56523">MYKNMWFSLNFLLLLAAFTGLGVAADSSSSALNTALAELPPCALKCLLTAASTSACVPTDTACQCADAAFVASAELCVVTSCTIEESLSAKNTTQTMCGAPIRNKTVEYNVVSTTLMAIACLFVLVRLGYRKFFTSTDLGLDDWFIFLTLINCVPSAVINVSMLSANGLGRDIWTLTPDQITNFALGFWIITLLYFSEVFVLKLALLFFYLRIFPGKNMRRIILGTVAFDILFGLGFIVTALLQCRPISYNWTNWRGEGGGQCINISAVAWANAAVSISLDLFMLAIPLSQLRELNLHWKKKVGVALMFCVGTFVTVVSIIRLASLVEFRESTNLTWDYWGVSLWSTVEITVGIICACMPSMRLILVRIAPKVFDGSLVRNSRYYYARRSKSIAPFEAGKWAAHSKSSQPTDTDVSNPKSAASRNSWVPPHVRRSWRVSRSNQDHRIMADGILFSKVTPDQPVEEDQGRLVAMETLDPNKYKTEITISGGAQDYSRGSTPEPHSPGPGPGPAKAL</sequence>
<feature type="disulfide bond" evidence="14">
    <location>
        <begin position="65"/>
        <end position="98"/>
    </location>
</feature>
<feature type="transmembrane region" description="Helical" evidence="16">
    <location>
        <begin position="111"/>
        <end position="130"/>
    </location>
</feature>
<keyword evidence="8 17" id="KW-0732">Signal</keyword>